<dbReference type="EMBL" id="CAACVJ010000705">
    <property type="protein sequence ID" value="VEP18921.1"/>
    <property type="molecule type" value="Genomic_DNA"/>
</dbReference>
<proteinExistence type="predicted"/>
<dbReference type="InterPro" id="IPR011989">
    <property type="entry name" value="ARM-like"/>
</dbReference>
<keyword evidence="1" id="KW-0042">Antenna complex</keyword>
<keyword evidence="3" id="KW-0456">Lyase</keyword>
<dbReference type="PANTHER" id="PTHR12697">
    <property type="entry name" value="PBS LYASE HEAT-LIKE PROTEIN"/>
    <property type="match status" value="1"/>
</dbReference>
<evidence type="ECO:0000256" key="2">
    <source>
        <dbReference type="ARBA" id="ARBA00022738"/>
    </source>
</evidence>
<protein>
    <submittedName>
        <fullName evidence="3">HEAT repeat-containing PBS lyase</fullName>
    </submittedName>
</protein>
<evidence type="ECO:0000256" key="1">
    <source>
        <dbReference type="ARBA" id="ARBA00022549"/>
    </source>
</evidence>
<reference evidence="3 4" key="1">
    <citation type="submission" date="2019-01" db="EMBL/GenBank/DDBJ databases">
        <authorList>
            <person name="Brito A."/>
        </authorList>
    </citation>
    <scope>NUCLEOTIDE SEQUENCE [LARGE SCALE GENOMIC DNA]</scope>
    <source>
        <strain evidence="3">1</strain>
    </source>
</reference>
<accession>A0A563W5E3</accession>
<evidence type="ECO:0000313" key="4">
    <source>
        <dbReference type="Proteomes" id="UP000320055"/>
    </source>
</evidence>
<dbReference type="Proteomes" id="UP000320055">
    <property type="component" value="Unassembled WGS sequence"/>
</dbReference>
<dbReference type="SUPFAM" id="SSF48371">
    <property type="entry name" value="ARM repeat"/>
    <property type="match status" value="1"/>
</dbReference>
<dbReference type="GO" id="GO:0016491">
    <property type="term" value="F:oxidoreductase activity"/>
    <property type="evidence" value="ECO:0007669"/>
    <property type="project" value="TreeGrafter"/>
</dbReference>
<dbReference type="RefSeq" id="WP_144868506.1">
    <property type="nucleotide sequence ID" value="NZ_LR213853.1"/>
</dbReference>
<name>A0A563W5E3_9CYAN</name>
<dbReference type="AlphaFoldDB" id="A0A563W5E3"/>
<dbReference type="GO" id="GO:0030089">
    <property type="term" value="C:phycobilisome"/>
    <property type="evidence" value="ECO:0007669"/>
    <property type="project" value="UniProtKB-KW"/>
</dbReference>
<dbReference type="Gene3D" id="1.25.10.10">
    <property type="entry name" value="Leucine-rich Repeat Variant"/>
    <property type="match status" value="2"/>
</dbReference>
<dbReference type="InterPro" id="IPR016024">
    <property type="entry name" value="ARM-type_fold"/>
</dbReference>
<sequence>MKSISQSTTQPSENRLTLSTEEVDLLLQKVEQDLSNDTFDCSDEKLIQQMVECLGDNRGLTRLGFAESLGVVGKPAVPFLAEAVANHPHVVVQRAAAKTLTLIADPASIPVLLDSFLHDEDQVVRNSCIGALAVMGEVVVPSLLEILADDNGNEAIKGHAAWALAFIGIKAKEQLYTAFDSESADLRSAIIGAIAKVAEEEPEERAFNLLLNSLQDSAVNVRSEAAAALGNLAYKPAIPLLIKLLDNQKAESRKSAALALMKIKEINTVDALQTALENESEVAVKQVIKLAISQIEQQSENDGWD</sequence>
<dbReference type="OrthoDB" id="9765635at2"/>
<keyword evidence="4" id="KW-1185">Reference proteome</keyword>
<organism evidence="3 4">
    <name type="scientific">Hyella patelloides LEGE 07179</name>
    <dbReference type="NCBI Taxonomy" id="945734"/>
    <lineage>
        <taxon>Bacteria</taxon>
        <taxon>Bacillati</taxon>
        <taxon>Cyanobacteriota</taxon>
        <taxon>Cyanophyceae</taxon>
        <taxon>Pleurocapsales</taxon>
        <taxon>Hyellaceae</taxon>
        <taxon>Hyella</taxon>
    </lineage>
</organism>
<evidence type="ECO:0000313" key="3">
    <source>
        <dbReference type="EMBL" id="VEP18921.1"/>
    </source>
</evidence>
<keyword evidence="2" id="KW-0605">Phycobilisome</keyword>
<dbReference type="SMART" id="SM00567">
    <property type="entry name" value="EZ_HEAT"/>
    <property type="match status" value="6"/>
</dbReference>
<dbReference type="Pfam" id="PF13646">
    <property type="entry name" value="HEAT_2"/>
    <property type="match status" value="2"/>
</dbReference>
<dbReference type="InterPro" id="IPR004155">
    <property type="entry name" value="PBS_lyase_HEAT"/>
</dbReference>
<dbReference type="GO" id="GO:0016829">
    <property type="term" value="F:lyase activity"/>
    <property type="evidence" value="ECO:0007669"/>
    <property type="project" value="UniProtKB-KW"/>
</dbReference>
<dbReference type="PANTHER" id="PTHR12697:SF38">
    <property type="entry name" value="PBS LYASE HEAT DOMAIN PROTEIN REPEAT-CONTAINING PROTEIN"/>
    <property type="match status" value="1"/>
</dbReference>
<gene>
    <name evidence="3" type="ORF">H1P_960012</name>
</gene>